<dbReference type="Gene3D" id="3.10.450.40">
    <property type="match status" value="1"/>
</dbReference>
<evidence type="ECO:0000313" key="3">
    <source>
        <dbReference type="EMBL" id="PIL43796.1"/>
    </source>
</evidence>
<keyword evidence="4" id="KW-1185">Reference proteome</keyword>
<proteinExistence type="predicted"/>
<feature type="signal peptide" evidence="1">
    <location>
        <begin position="1"/>
        <end position="21"/>
    </location>
</feature>
<dbReference type="Proteomes" id="UP000230390">
    <property type="component" value="Unassembled WGS sequence"/>
</dbReference>
<name>A0A2G8TCL8_9BURK</name>
<dbReference type="Pfam" id="PF03413">
    <property type="entry name" value="PepSY"/>
    <property type="match status" value="1"/>
</dbReference>
<comment type="caution">
    <text evidence="3">The sequence shown here is derived from an EMBL/GenBank/DDBJ whole genome shotgun (WGS) entry which is preliminary data.</text>
</comment>
<feature type="chain" id="PRO_5013641216" evidence="1">
    <location>
        <begin position="22"/>
        <end position="110"/>
    </location>
</feature>
<reference evidence="3 4" key="1">
    <citation type="submission" date="2017-10" db="EMBL/GenBank/DDBJ databases">
        <title>Massilia psychrophilum sp. nov., a novel purple-pigmented bacterium isolated from Tianshan glacier, Xinjiang Municipality, China.</title>
        <authorList>
            <person name="Wang H."/>
        </authorList>
    </citation>
    <scope>NUCLEOTIDE SEQUENCE [LARGE SCALE GENOMIC DNA]</scope>
    <source>
        <strain evidence="3 4">JCM 30074</strain>
    </source>
</reference>
<evidence type="ECO:0000259" key="2">
    <source>
        <dbReference type="Pfam" id="PF03413"/>
    </source>
</evidence>
<sequence>MNRTLIYLLTFAGLTAAAALATVYVQRVAEDEAVAIAKANVSLAQAVGIAERHVGGRAVSAEYEDQQGQWVFAVEVVKGRGTMDVTVEAATGKVLAAVGTIDPGGEADKD</sequence>
<organism evidence="3 4">
    <name type="scientific">Massilia eurypsychrophila</name>
    <dbReference type="NCBI Taxonomy" id="1485217"/>
    <lineage>
        <taxon>Bacteria</taxon>
        <taxon>Pseudomonadati</taxon>
        <taxon>Pseudomonadota</taxon>
        <taxon>Betaproteobacteria</taxon>
        <taxon>Burkholderiales</taxon>
        <taxon>Oxalobacteraceae</taxon>
        <taxon>Telluria group</taxon>
        <taxon>Massilia</taxon>
    </lineage>
</organism>
<evidence type="ECO:0000313" key="4">
    <source>
        <dbReference type="Proteomes" id="UP000230390"/>
    </source>
</evidence>
<evidence type="ECO:0000256" key="1">
    <source>
        <dbReference type="SAM" id="SignalP"/>
    </source>
</evidence>
<accession>A0A2G8TCL8</accession>
<dbReference type="OrthoDB" id="8724619at2"/>
<dbReference type="AlphaFoldDB" id="A0A2G8TCL8"/>
<protein>
    <submittedName>
        <fullName evidence="3">Peptidase M4</fullName>
    </submittedName>
</protein>
<keyword evidence="1" id="KW-0732">Signal</keyword>
<dbReference type="InterPro" id="IPR025711">
    <property type="entry name" value="PepSY"/>
</dbReference>
<dbReference type="RefSeq" id="WP_099790442.1">
    <property type="nucleotide sequence ID" value="NZ_JBHLYV010000019.1"/>
</dbReference>
<dbReference type="EMBL" id="PDOC01000011">
    <property type="protein sequence ID" value="PIL43796.1"/>
    <property type="molecule type" value="Genomic_DNA"/>
</dbReference>
<feature type="domain" description="PepSY" evidence="2">
    <location>
        <begin position="41"/>
        <end position="96"/>
    </location>
</feature>
<gene>
    <name evidence="3" type="ORF">CR105_17370</name>
</gene>